<dbReference type="InterPro" id="IPR012337">
    <property type="entry name" value="RNaseH-like_sf"/>
</dbReference>
<dbReference type="InterPro" id="IPR036085">
    <property type="entry name" value="PAZ_dom_sf"/>
</dbReference>
<dbReference type="InterPro" id="IPR032472">
    <property type="entry name" value="ArgoL2"/>
</dbReference>
<evidence type="ECO:0000256" key="1">
    <source>
        <dbReference type="SAM" id="MobiDB-lite"/>
    </source>
</evidence>
<organism evidence="3 4">
    <name type="scientific">Penicillium frequentans</name>
    <dbReference type="NCBI Taxonomy" id="3151616"/>
    <lineage>
        <taxon>Eukaryota</taxon>
        <taxon>Fungi</taxon>
        <taxon>Dikarya</taxon>
        <taxon>Ascomycota</taxon>
        <taxon>Pezizomycotina</taxon>
        <taxon>Eurotiomycetes</taxon>
        <taxon>Eurotiomycetidae</taxon>
        <taxon>Eurotiales</taxon>
        <taxon>Aspergillaceae</taxon>
        <taxon>Penicillium</taxon>
    </lineage>
</organism>
<gene>
    <name evidence="3" type="ORF">N7494_001319</name>
</gene>
<feature type="domain" description="Piwi" evidence="2">
    <location>
        <begin position="710"/>
        <end position="992"/>
    </location>
</feature>
<dbReference type="InterPro" id="IPR045246">
    <property type="entry name" value="Piwi_ago-like"/>
</dbReference>
<feature type="compositionally biased region" description="Basic and acidic residues" evidence="1">
    <location>
        <begin position="72"/>
        <end position="102"/>
    </location>
</feature>
<evidence type="ECO:0000313" key="3">
    <source>
        <dbReference type="EMBL" id="KAJ5557404.1"/>
    </source>
</evidence>
<name>A0AAD6GJU0_9EURO</name>
<dbReference type="Gene3D" id="3.40.50.2300">
    <property type="match status" value="1"/>
</dbReference>
<feature type="compositionally biased region" description="Gly residues" evidence="1">
    <location>
        <begin position="14"/>
        <end position="30"/>
    </location>
</feature>
<proteinExistence type="predicted"/>
<keyword evidence="4" id="KW-1185">Reference proteome</keyword>
<evidence type="ECO:0000313" key="4">
    <source>
        <dbReference type="Proteomes" id="UP001220324"/>
    </source>
</evidence>
<dbReference type="Proteomes" id="UP001220324">
    <property type="component" value="Unassembled WGS sequence"/>
</dbReference>
<reference evidence="3 4" key="1">
    <citation type="journal article" date="2023" name="IMA Fungus">
        <title>Comparative genomic study of the Penicillium genus elucidates a diverse pangenome and 15 lateral gene transfer events.</title>
        <authorList>
            <person name="Petersen C."/>
            <person name="Sorensen T."/>
            <person name="Nielsen M.R."/>
            <person name="Sondergaard T.E."/>
            <person name="Sorensen J.L."/>
            <person name="Fitzpatrick D.A."/>
            <person name="Frisvad J.C."/>
            <person name="Nielsen K.L."/>
        </authorList>
    </citation>
    <scope>NUCLEOTIDE SEQUENCE [LARGE SCALE GENOMIC DNA]</scope>
    <source>
        <strain evidence="3 4">IBT 35679</strain>
    </source>
</reference>
<accession>A0AAD6GJU0</accession>
<dbReference type="Pfam" id="PF02171">
    <property type="entry name" value="Piwi"/>
    <property type="match status" value="1"/>
</dbReference>
<dbReference type="InterPro" id="IPR036397">
    <property type="entry name" value="RNaseH_sf"/>
</dbReference>
<dbReference type="SMART" id="SM00950">
    <property type="entry name" value="Piwi"/>
    <property type="match status" value="1"/>
</dbReference>
<sequence length="992" mass="108510">MSDNPRGRGRGRGDQGYGRGDRGGGGGGGRGRGRGRGDMDLPFREGRGGSRGDSQGYRGRGDRGDSQGYRGRGGDRGGHGEFRGDFRGRGRGDFGGRGDFRGGRGGFRGGGNQGPRIFNEGKPIPAPDPQVEKVENDTAKALVGHKKTALYPNRPGYGTLGRPVTLYANYMPFTAVGKPVFRYHVAVGKEQGREVPTKKARQIVRLLLEEHFAKDIKNIATDYRSTLISCVDLGLASDKKYDVRYKGENEFDYLDEPKIYSVTVGPTGTLDPTDLINYLSSSNIDGSLMQQEQLLAAMNIIMGHQPKTDRSVVTLSGNKHYSFDAATAERMSLGGGLEALRGFFISVRAATARVLLNVQVKYLACYREGPLPMVLGDYMRTNSRNPHRLESFLKRMRVRATHIVRKTSSGKPRPPQIKSIIGLASPTDGRSGTNPPKVIRHGAGPFDVQFFLEAPGSKPPAAQAAQPAEGKGKKGKKPAKAGPSPAGQYISVGEYFKREYKRDLDPSLPVINVGNKQFPMYLPMDVCEVEPGQPVGTKLSPNQTSDMLKFAVMGRKPAQNAQSIVTKGVGMLGLGEPLSATLAAFGVRVDSNLITVQGRVLVPPKILYAKQREVPTTAGSWNMRAIQFSKAASLKNWTYMYLTTDRSRTYWQNDHQMMESLKKFTSVLRNMGIDAELPKEGQCLVLNGRNDAEVIEKSVRELQGLYKPSLILGVFPGKDTTLYNTVKQVCDVRCGVRNVNVQAEKLADAQDQYCANVGLKINLKLGGGNQTLKNSDLGLFGNGKTMLVGLDVTHPSPGSVGSAPSVAAIVASVDSALAQWPAEVRIQEKRQEMVQDLDALMQSRLKLWAKFNKNKYPENIVVYRDGVSEGQYDLVIEKELPLLKRACEAVYPASETKRGLPAMSIIIVGKRHNTRFYPTTDADADRSANPMPGTVVDRGISESKHWDFFLQAHSALQGTARPAHYFTVWDEIFSPSTRVAVGLEVQLMFSRT</sequence>
<dbReference type="SUPFAM" id="SSF101690">
    <property type="entry name" value="PAZ domain"/>
    <property type="match status" value="1"/>
</dbReference>
<feature type="region of interest" description="Disordered" evidence="1">
    <location>
        <begin position="456"/>
        <end position="486"/>
    </location>
</feature>
<feature type="compositionally biased region" description="Low complexity" evidence="1">
    <location>
        <begin position="456"/>
        <end position="469"/>
    </location>
</feature>
<dbReference type="PROSITE" id="PS50822">
    <property type="entry name" value="PIWI"/>
    <property type="match status" value="1"/>
</dbReference>
<dbReference type="InterPro" id="IPR003100">
    <property type="entry name" value="PAZ_dom"/>
</dbReference>
<dbReference type="Pfam" id="PF16486">
    <property type="entry name" value="ArgoN"/>
    <property type="match status" value="1"/>
</dbReference>
<dbReference type="EMBL" id="JAQIZZ010000001">
    <property type="protein sequence ID" value="KAJ5557404.1"/>
    <property type="molecule type" value="Genomic_DNA"/>
</dbReference>
<dbReference type="SUPFAM" id="SSF53098">
    <property type="entry name" value="Ribonuclease H-like"/>
    <property type="match status" value="1"/>
</dbReference>
<dbReference type="Gene3D" id="3.30.420.10">
    <property type="entry name" value="Ribonuclease H-like superfamily/Ribonuclease H"/>
    <property type="match status" value="1"/>
</dbReference>
<dbReference type="Gene3D" id="2.170.260.10">
    <property type="entry name" value="paz domain"/>
    <property type="match status" value="1"/>
</dbReference>
<protein>
    <recommendedName>
        <fullName evidence="2">Piwi domain-containing protein</fullName>
    </recommendedName>
</protein>
<feature type="region of interest" description="Disordered" evidence="1">
    <location>
        <begin position="1"/>
        <end position="131"/>
    </location>
</feature>
<dbReference type="Pfam" id="PF16488">
    <property type="entry name" value="ArgoL2"/>
    <property type="match status" value="1"/>
</dbReference>
<feature type="region of interest" description="Disordered" evidence="1">
    <location>
        <begin position="406"/>
        <end position="435"/>
    </location>
</feature>
<dbReference type="InterPro" id="IPR003165">
    <property type="entry name" value="Piwi"/>
</dbReference>
<dbReference type="CDD" id="cd02846">
    <property type="entry name" value="PAZ_argonaute_like"/>
    <property type="match status" value="1"/>
</dbReference>
<dbReference type="SMART" id="SM01163">
    <property type="entry name" value="DUF1785"/>
    <property type="match status" value="1"/>
</dbReference>
<dbReference type="InterPro" id="IPR014811">
    <property type="entry name" value="ArgoL1"/>
</dbReference>
<dbReference type="InterPro" id="IPR032474">
    <property type="entry name" value="Argonaute_N"/>
</dbReference>
<evidence type="ECO:0000259" key="2">
    <source>
        <dbReference type="PROSITE" id="PS50822"/>
    </source>
</evidence>
<dbReference type="Pfam" id="PF02170">
    <property type="entry name" value="PAZ"/>
    <property type="match status" value="1"/>
</dbReference>
<feature type="compositionally biased region" description="Basic and acidic residues" evidence="1">
    <location>
        <begin position="35"/>
        <end position="50"/>
    </location>
</feature>
<dbReference type="PANTHER" id="PTHR22891">
    <property type="entry name" value="EUKARYOTIC TRANSLATION INITIATION FACTOR 2C"/>
    <property type="match status" value="1"/>
</dbReference>
<comment type="caution">
    <text evidence="3">The sequence shown here is derived from an EMBL/GenBank/DDBJ whole genome shotgun (WGS) entry which is preliminary data.</text>
</comment>
<dbReference type="GO" id="GO:0003723">
    <property type="term" value="F:RNA binding"/>
    <property type="evidence" value="ECO:0007669"/>
    <property type="project" value="InterPro"/>
</dbReference>
<dbReference type="CDD" id="cd04657">
    <property type="entry name" value="Piwi_ago-like"/>
    <property type="match status" value="1"/>
</dbReference>
<feature type="compositionally biased region" description="Gly residues" evidence="1">
    <location>
        <begin position="103"/>
        <end position="113"/>
    </location>
</feature>
<dbReference type="AlphaFoldDB" id="A0AAD6GJU0"/>
<dbReference type="Pfam" id="PF08699">
    <property type="entry name" value="ArgoL1"/>
    <property type="match status" value="1"/>
</dbReference>